<dbReference type="Proteomes" id="UP000002630">
    <property type="component" value="Unassembled WGS sequence"/>
</dbReference>
<evidence type="ECO:0000313" key="2">
    <source>
        <dbReference type="Proteomes" id="UP000002630"/>
    </source>
</evidence>
<name>D7G3N9_ECTSI</name>
<sequence length="53" mass="5471">MAHSGAGSIASIGMIAALGHRRARVQGLRHKGVGARRGGFVRTHCGTTCPRSC</sequence>
<keyword evidence="2" id="KW-1185">Reference proteome</keyword>
<dbReference type="EMBL" id="FN649760">
    <property type="protein sequence ID" value="CBJ49292.1"/>
    <property type="molecule type" value="Genomic_DNA"/>
</dbReference>
<gene>
    <name evidence="1" type="ORF">Esi_0515_0009</name>
</gene>
<reference evidence="1 2" key="1">
    <citation type="journal article" date="2010" name="Nature">
        <title>The Ectocarpus genome and the independent evolution of multicellularity in brown algae.</title>
        <authorList>
            <person name="Cock J.M."/>
            <person name="Sterck L."/>
            <person name="Rouze P."/>
            <person name="Scornet D."/>
            <person name="Allen A.E."/>
            <person name="Amoutzias G."/>
            <person name="Anthouard V."/>
            <person name="Artiguenave F."/>
            <person name="Aury J.M."/>
            <person name="Badger J.H."/>
            <person name="Beszteri B."/>
            <person name="Billiau K."/>
            <person name="Bonnet E."/>
            <person name="Bothwell J.H."/>
            <person name="Bowler C."/>
            <person name="Boyen C."/>
            <person name="Brownlee C."/>
            <person name="Carrano C.J."/>
            <person name="Charrier B."/>
            <person name="Cho G.Y."/>
            <person name="Coelho S.M."/>
            <person name="Collen J."/>
            <person name="Corre E."/>
            <person name="Da Silva C."/>
            <person name="Delage L."/>
            <person name="Delaroque N."/>
            <person name="Dittami S.M."/>
            <person name="Doulbeau S."/>
            <person name="Elias M."/>
            <person name="Farnham G."/>
            <person name="Gachon C.M."/>
            <person name="Gschloessl B."/>
            <person name="Heesch S."/>
            <person name="Jabbari K."/>
            <person name="Jubin C."/>
            <person name="Kawai H."/>
            <person name="Kimura K."/>
            <person name="Kloareg B."/>
            <person name="Kupper F.C."/>
            <person name="Lang D."/>
            <person name="Le Bail A."/>
            <person name="Leblanc C."/>
            <person name="Lerouge P."/>
            <person name="Lohr M."/>
            <person name="Lopez P.J."/>
            <person name="Martens C."/>
            <person name="Maumus F."/>
            <person name="Michel G."/>
            <person name="Miranda-Saavedra D."/>
            <person name="Morales J."/>
            <person name="Moreau H."/>
            <person name="Motomura T."/>
            <person name="Nagasato C."/>
            <person name="Napoli C.A."/>
            <person name="Nelson D.R."/>
            <person name="Nyvall-Collen P."/>
            <person name="Peters A.F."/>
            <person name="Pommier C."/>
            <person name="Potin P."/>
            <person name="Poulain J."/>
            <person name="Quesneville H."/>
            <person name="Read B."/>
            <person name="Rensing S.A."/>
            <person name="Ritter A."/>
            <person name="Rousvoal S."/>
            <person name="Samanta M."/>
            <person name="Samson G."/>
            <person name="Schroeder D.C."/>
            <person name="Segurens B."/>
            <person name="Strittmatter M."/>
            <person name="Tonon T."/>
            <person name="Tregear J.W."/>
            <person name="Valentin K."/>
            <person name="von Dassow P."/>
            <person name="Yamagishi T."/>
            <person name="Van de Peer Y."/>
            <person name="Wincker P."/>
        </authorList>
    </citation>
    <scope>NUCLEOTIDE SEQUENCE [LARGE SCALE GENOMIC DNA]</scope>
    <source>
        <strain evidence="2">Ec32 / CCAP1310/4</strain>
    </source>
</reference>
<protein>
    <submittedName>
        <fullName evidence="1">Uncharacterized protein</fullName>
    </submittedName>
</protein>
<dbReference type="AlphaFoldDB" id="D7G3N9"/>
<organism evidence="1 2">
    <name type="scientific">Ectocarpus siliculosus</name>
    <name type="common">Brown alga</name>
    <name type="synonym">Conferva siliculosa</name>
    <dbReference type="NCBI Taxonomy" id="2880"/>
    <lineage>
        <taxon>Eukaryota</taxon>
        <taxon>Sar</taxon>
        <taxon>Stramenopiles</taxon>
        <taxon>Ochrophyta</taxon>
        <taxon>PX clade</taxon>
        <taxon>Phaeophyceae</taxon>
        <taxon>Ectocarpales</taxon>
        <taxon>Ectocarpaceae</taxon>
        <taxon>Ectocarpus</taxon>
    </lineage>
</organism>
<accession>D7G3N9</accession>
<dbReference type="InParanoid" id="D7G3N9"/>
<evidence type="ECO:0000313" key="1">
    <source>
        <dbReference type="EMBL" id="CBJ49292.1"/>
    </source>
</evidence>
<proteinExistence type="predicted"/>